<dbReference type="InterPro" id="IPR007219">
    <property type="entry name" value="XnlR_reg_dom"/>
</dbReference>
<feature type="domain" description="Zn(2)-C6 fungal-type" evidence="9">
    <location>
        <begin position="113"/>
        <end position="143"/>
    </location>
</feature>
<evidence type="ECO:0000256" key="3">
    <source>
        <dbReference type="ARBA" id="ARBA00022833"/>
    </source>
</evidence>
<keyword evidence="6" id="KW-0804">Transcription</keyword>
<evidence type="ECO:0000256" key="8">
    <source>
        <dbReference type="SAM" id="MobiDB-lite"/>
    </source>
</evidence>
<dbReference type="InterPro" id="IPR052202">
    <property type="entry name" value="Yeast_MetPath_Reg"/>
</dbReference>
<evidence type="ECO:0000256" key="1">
    <source>
        <dbReference type="ARBA" id="ARBA00004123"/>
    </source>
</evidence>
<dbReference type="GO" id="GO:0006351">
    <property type="term" value="P:DNA-templated transcription"/>
    <property type="evidence" value="ECO:0007669"/>
    <property type="project" value="InterPro"/>
</dbReference>
<dbReference type="AlphaFoldDB" id="U4LS49"/>
<keyword evidence="2" id="KW-0479">Metal-binding</keyword>
<evidence type="ECO:0000313" key="10">
    <source>
        <dbReference type="EMBL" id="CCX34394.1"/>
    </source>
</evidence>
<dbReference type="EMBL" id="HF936526">
    <property type="protein sequence ID" value="CCX34394.1"/>
    <property type="molecule type" value="Genomic_DNA"/>
</dbReference>
<dbReference type="PANTHER" id="PTHR47782:SF12">
    <property type="entry name" value="ZN(II)2CYS6 TRANSCRIPTION FACTOR (EUROFUNG)"/>
    <property type="match status" value="1"/>
</dbReference>
<evidence type="ECO:0000313" key="11">
    <source>
        <dbReference type="Proteomes" id="UP000018144"/>
    </source>
</evidence>
<dbReference type="OrthoDB" id="9970124at2759"/>
<dbReference type="PANTHER" id="PTHR47782">
    <property type="entry name" value="ZN(II)2CYS6 TRANSCRIPTION FACTOR (EUROFUNG)-RELATED"/>
    <property type="match status" value="1"/>
</dbReference>
<keyword evidence="7" id="KW-0539">Nucleus</keyword>
<keyword evidence="4" id="KW-0805">Transcription regulation</keyword>
<evidence type="ECO:0000256" key="7">
    <source>
        <dbReference type="ARBA" id="ARBA00023242"/>
    </source>
</evidence>
<dbReference type="InterPro" id="IPR036864">
    <property type="entry name" value="Zn2-C6_fun-type_DNA-bd_sf"/>
</dbReference>
<evidence type="ECO:0000259" key="9">
    <source>
        <dbReference type="PROSITE" id="PS50048"/>
    </source>
</evidence>
<keyword evidence="11" id="KW-1185">Reference proteome</keyword>
<dbReference type="SUPFAM" id="SSF57701">
    <property type="entry name" value="Zn2/Cys6 DNA-binding domain"/>
    <property type="match status" value="1"/>
</dbReference>
<dbReference type="PROSITE" id="PS00463">
    <property type="entry name" value="ZN2_CY6_FUNGAL_1"/>
    <property type="match status" value="1"/>
</dbReference>
<dbReference type="Pfam" id="PF04082">
    <property type="entry name" value="Fungal_trans"/>
    <property type="match status" value="1"/>
</dbReference>
<organism evidence="10 11">
    <name type="scientific">Pyronema omphalodes (strain CBS 100304)</name>
    <name type="common">Pyronema confluens</name>
    <dbReference type="NCBI Taxonomy" id="1076935"/>
    <lineage>
        <taxon>Eukaryota</taxon>
        <taxon>Fungi</taxon>
        <taxon>Dikarya</taxon>
        <taxon>Ascomycota</taxon>
        <taxon>Pezizomycotina</taxon>
        <taxon>Pezizomycetes</taxon>
        <taxon>Pezizales</taxon>
        <taxon>Pyronemataceae</taxon>
        <taxon>Pyronema</taxon>
    </lineage>
</organism>
<evidence type="ECO:0000256" key="4">
    <source>
        <dbReference type="ARBA" id="ARBA00023015"/>
    </source>
</evidence>
<dbReference type="GO" id="GO:0005634">
    <property type="term" value="C:nucleus"/>
    <property type="evidence" value="ECO:0007669"/>
    <property type="project" value="UniProtKB-SubCell"/>
</dbReference>
<accession>U4LS49</accession>
<evidence type="ECO:0000256" key="5">
    <source>
        <dbReference type="ARBA" id="ARBA00023125"/>
    </source>
</evidence>
<evidence type="ECO:0000256" key="2">
    <source>
        <dbReference type="ARBA" id="ARBA00022723"/>
    </source>
</evidence>
<proteinExistence type="predicted"/>
<dbReference type="CDD" id="cd00067">
    <property type="entry name" value="GAL4"/>
    <property type="match status" value="1"/>
</dbReference>
<feature type="compositionally biased region" description="Polar residues" evidence="8">
    <location>
        <begin position="55"/>
        <end position="71"/>
    </location>
</feature>
<dbReference type="GO" id="GO:0045944">
    <property type="term" value="P:positive regulation of transcription by RNA polymerase II"/>
    <property type="evidence" value="ECO:0007669"/>
    <property type="project" value="TreeGrafter"/>
</dbReference>
<dbReference type="Gene3D" id="4.10.240.10">
    <property type="entry name" value="Zn(2)-C6 fungal-type DNA-binding domain"/>
    <property type="match status" value="1"/>
</dbReference>
<dbReference type="Pfam" id="PF00172">
    <property type="entry name" value="Zn_clus"/>
    <property type="match status" value="1"/>
</dbReference>
<evidence type="ECO:0000256" key="6">
    <source>
        <dbReference type="ARBA" id="ARBA00023163"/>
    </source>
</evidence>
<dbReference type="InterPro" id="IPR001138">
    <property type="entry name" value="Zn2Cys6_DnaBD"/>
</dbReference>
<dbReference type="Proteomes" id="UP000018144">
    <property type="component" value="Unassembled WGS sequence"/>
</dbReference>
<dbReference type="GO" id="GO:0008270">
    <property type="term" value="F:zinc ion binding"/>
    <property type="evidence" value="ECO:0007669"/>
    <property type="project" value="InterPro"/>
</dbReference>
<dbReference type="GO" id="GO:0000981">
    <property type="term" value="F:DNA-binding transcription factor activity, RNA polymerase II-specific"/>
    <property type="evidence" value="ECO:0007669"/>
    <property type="project" value="InterPro"/>
</dbReference>
<keyword evidence="3" id="KW-0862">Zinc</keyword>
<dbReference type="SMART" id="SM00066">
    <property type="entry name" value="GAL4"/>
    <property type="match status" value="1"/>
</dbReference>
<dbReference type="SMART" id="SM00906">
    <property type="entry name" value="Fungal_trans"/>
    <property type="match status" value="1"/>
</dbReference>
<sequence>MHQRERRTLSVPTISYEDVDQAQQDMKMVQQHVGGFMGTPPHAMNGAGVGATLSATSGWPPQVSHSGQGAQMATLGKPAPHMPRSRSASTSSLSTPQTAGPGPPTQKKKIVTACQRCRTRKIRCDGALPACRSCVKAGVDCIEVDRSGDHNMPRSHVLELENRIKWLEDIIRSRCPDVDLAVGPTVELRSRPSPPAIRIVTTGPDFHAPPPLSAASSPIFALSPASTCATPVSFDFSSPGVSPGYLQPMSPFTFSDAGLSPAPSPGPSSPLLQARDTMPHEVGLLSLSGQEESKYVGPSSGISFARMVFADAGAMDLPNPEEKAKDASRVIPRANVEPVGIPSQLEHCMALSKPYFETVHLQYPFLHQPTFEACLCAIFQDDPGRLPPGYTLTTAKFQVLLVISIGAHILSTRTAGMPRGLNSDGFYAAALELCDVVSLTGSLQGVQSLLLLAMRTLFVTDGWNMWYLNAIIIASCIDLGLHCKAHEDQLGGGQFKAAMKRRIFWSAYSLDRSIGVALGRPFCIQDEALDVDLPNEYDNDEEISSAQNPVNQQSSNASRASFACSIYIISVNRIISNIKNTLYLTSGRSQNANWYEDWQKRTYGQLLEVQEDVRNTLNNVRRGSGQNIQLPSAHLAELKILEALQLLFRPNGIFRRPTAWAHTHCFNAAVDTIRAYCKPKQRIHQEPSYSYPYTRLTEASIFLSGITMLYTHRNCREVREIAANEVLAEEIRAFSSLLSDLAALWPKTAKESKKKFDTIAQGTLAYSAAATSSRMLSPHDAPRRQSNSSIRSFAETLEVPGATTPLPHLSTEWFPSHTPEVQDISWHLNSPMNSPMNTPMSTPMSTPMNMGQQQQNWDTQLAPEDLMINGMEGSAMEIPGQNVGMMQGMMGDTQMQGAMWSMDPGQQRHEQERQR</sequence>
<dbReference type="STRING" id="1076935.U4LS49"/>
<protein>
    <submittedName>
        <fullName evidence="10">Similar to Positive regulator of purine utilization acc. no. P49413</fullName>
    </submittedName>
</protein>
<feature type="compositionally biased region" description="Low complexity" evidence="8">
    <location>
        <begin position="85"/>
        <end position="100"/>
    </location>
</feature>
<dbReference type="GO" id="GO:0043565">
    <property type="term" value="F:sequence-specific DNA binding"/>
    <property type="evidence" value="ECO:0007669"/>
    <property type="project" value="TreeGrafter"/>
</dbReference>
<keyword evidence="5" id="KW-0238">DNA-binding</keyword>
<dbReference type="PROSITE" id="PS50048">
    <property type="entry name" value="ZN2_CY6_FUNGAL_2"/>
    <property type="match status" value="1"/>
</dbReference>
<gene>
    <name evidence="10" type="ORF">PCON_03606</name>
</gene>
<comment type="subcellular location">
    <subcellularLocation>
        <location evidence="1">Nucleus</location>
    </subcellularLocation>
</comment>
<name>U4LS49_PYROM</name>
<dbReference type="eggNOG" id="ENOG502SHT0">
    <property type="taxonomic scope" value="Eukaryota"/>
</dbReference>
<dbReference type="CDD" id="cd14653">
    <property type="entry name" value="ZIP_Gal4p-like"/>
    <property type="match status" value="1"/>
</dbReference>
<reference evidence="10 11" key="1">
    <citation type="journal article" date="2013" name="PLoS Genet.">
        <title>The genome and development-dependent transcriptomes of Pyronema confluens: a window into fungal evolution.</title>
        <authorList>
            <person name="Traeger S."/>
            <person name="Altegoer F."/>
            <person name="Freitag M."/>
            <person name="Gabaldon T."/>
            <person name="Kempken F."/>
            <person name="Kumar A."/>
            <person name="Marcet-Houben M."/>
            <person name="Poggeler S."/>
            <person name="Stajich J.E."/>
            <person name="Nowrousian M."/>
        </authorList>
    </citation>
    <scope>NUCLEOTIDE SEQUENCE [LARGE SCALE GENOMIC DNA]</scope>
    <source>
        <strain evidence="11">CBS 100304</strain>
        <tissue evidence="10">Vegetative mycelium</tissue>
    </source>
</reference>
<dbReference type="CDD" id="cd12148">
    <property type="entry name" value="fungal_TF_MHR"/>
    <property type="match status" value="1"/>
</dbReference>
<feature type="region of interest" description="Disordered" evidence="8">
    <location>
        <begin position="55"/>
        <end position="107"/>
    </location>
</feature>